<dbReference type="InterPro" id="IPR013057">
    <property type="entry name" value="AA_transpt_TM"/>
</dbReference>
<feature type="domain" description="Amino acid transporter transmembrane" evidence="7">
    <location>
        <begin position="96"/>
        <end position="412"/>
    </location>
</feature>
<evidence type="ECO:0000256" key="1">
    <source>
        <dbReference type="ARBA" id="ARBA00004141"/>
    </source>
</evidence>
<feature type="transmembrane region" description="Helical" evidence="6">
    <location>
        <begin position="299"/>
        <end position="320"/>
    </location>
</feature>
<sequence length="432" mass="47059">MARILQGIKELSDSIHWSSLYTCLCIMLGTGILQLPYTLRQGGWLACALIVVVAFMATYTGKVLILCLYSRPTSEGTAELLLERGGDTPKPFEGSDENRMVSYAELGYEAFGRAGEVTTQIVHKANQVGVSALFLILAAGFMEELMGKLPTSTYVLICGAIVSPVVMFSPNYKEMAFLSFLGVSASMCVVVVVVVIGSMQHIQGEIEDRHHDLFLSKTFASSFAAITLSFGGHANFPTVEADMPDRRKFGTTVSATFATLASIYVPVAVVGYYVYGDEVESPVLDSLPASGIFPRLTKIWITFHVLSSYPILLLDTAIELQVLLKLPKKEESPRLELVLRYLLRFGLVAVTVTFAYFIPFFADVMSLVGATCVAGTVFLMPCAFNLKLRWHNMSKAEVLLNVVIFMAGSIGGVIAAKQAFSSLVDKVRNGDD</sequence>
<organism evidence="8 9">
    <name type="scientific">Cymbomonas tetramitiformis</name>
    <dbReference type="NCBI Taxonomy" id="36881"/>
    <lineage>
        <taxon>Eukaryota</taxon>
        <taxon>Viridiplantae</taxon>
        <taxon>Chlorophyta</taxon>
        <taxon>Pyramimonadophyceae</taxon>
        <taxon>Pyramimonadales</taxon>
        <taxon>Pyramimonadaceae</taxon>
        <taxon>Cymbomonas</taxon>
    </lineage>
</organism>
<keyword evidence="9" id="KW-1185">Reference proteome</keyword>
<keyword evidence="5 6" id="KW-0472">Membrane</keyword>
<feature type="transmembrane region" description="Helical" evidence="6">
    <location>
        <begin position="398"/>
        <end position="416"/>
    </location>
</feature>
<comment type="caution">
    <text evidence="8">The sequence shown here is derived from an EMBL/GenBank/DDBJ whole genome shotgun (WGS) entry which is preliminary data.</text>
</comment>
<keyword evidence="2 6" id="KW-0812">Transmembrane</keyword>
<dbReference type="Pfam" id="PF01490">
    <property type="entry name" value="Aa_trans"/>
    <property type="match status" value="2"/>
</dbReference>
<feature type="transmembrane region" description="Helical" evidence="6">
    <location>
        <begin position="152"/>
        <end position="169"/>
    </location>
</feature>
<protein>
    <recommendedName>
        <fullName evidence="7">Amino acid transporter transmembrane domain-containing protein</fullName>
    </recommendedName>
</protein>
<feature type="domain" description="Amino acid transporter transmembrane" evidence="7">
    <location>
        <begin position="17"/>
        <end position="72"/>
    </location>
</feature>
<reference evidence="8 9" key="1">
    <citation type="journal article" date="2015" name="Genome Biol. Evol.">
        <title>Comparative Genomics of a Bacterivorous Green Alga Reveals Evolutionary Causalities and Consequences of Phago-Mixotrophic Mode of Nutrition.</title>
        <authorList>
            <person name="Burns J.A."/>
            <person name="Paasch A."/>
            <person name="Narechania A."/>
            <person name="Kim E."/>
        </authorList>
    </citation>
    <scope>NUCLEOTIDE SEQUENCE [LARGE SCALE GENOMIC DNA]</scope>
    <source>
        <strain evidence="8 9">PLY_AMNH</strain>
    </source>
</reference>
<dbReference type="PANTHER" id="PTHR22950">
    <property type="entry name" value="AMINO ACID TRANSPORTER"/>
    <property type="match status" value="1"/>
</dbReference>
<evidence type="ECO:0000256" key="6">
    <source>
        <dbReference type="SAM" id="Phobius"/>
    </source>
</evidence>
<evidence type="ECO:0000259" key="7">
    <source>
        <dbReference type="Pfam" id="PF01490"/>
    </source>
</evidence>
<evidence type="ECO:0000256" key="3">
    <source>
        <dbReference type="ARBA" id="ARBA00022970"/>
    </source>
</evidence>
<evidence type="ECO:0000256" key="4">
    <source>
        <dbReference type="ARBA" id="ARBA00022989"/>
    </source>
</evidence>
<dbReference type="GO" id="GO:0015179">
    <property type="term" value="F:L-amino acid transmembrane transporter activity"/>
    <property type="evidence" value="ECO:0007669"/>
    <property type="project" value="TreeGrafter"/>
</dbReference>
<feature type="transmembrane region" description="Helical" evidence="6">
    <location>
        <begin position="364"/>
        <end position="386"/>
    </location>
</feature>
<feature type="transmembrane region" description="Helical" evidence="6">
    <location>
        <begin position="176"/>
        <end position="199"/>
    </location>
</feature>
<dbReference type="Proteomes" id="UP001190700">
    <property type="component" value="Unassembled WGS sequence"/>
</dbReference>
<feature type="transmembrane region" description="Helical" evidence="6">
    <location>
        <begin position="341"/>
        <end position="358"/>
    </location>
</feature>
<keyword evidence="3" id="KW-0029">Amino-acid transport</keyword>
<evidence type="ECO:0000313" key="9">
    <source>
        <dbReference type="Proteomes" id="UP001190700"/>
    </source>
</evidence>
<feature type="transmembrane region" description="Helical" evidence="6">
    <location>
        <begin position="43"/>
        <end position="69"/>
    </location>
</feature>
<proteinExistence type="predicted"/>
<keyword evidence="3" id="KW-0813">Transport</keyword>
<dbReference type="GO" id="GO:0005774">
    <property type="term" value="C:vacuolar membrane"/>
    <property type="evidence" value="ECO:0007669"/>
    <property type="project" value="TreeGrafter"/>
</dbReference>
<feature type="transmembrane region" description="Helical" evidence="6">
    <location>
        <begin position="20"/>
        <end position="37"/>
    </location>
</feature>
<keyword evidence="4 6" id="KW-1133">Transmembrane helix</keyword>
<evidence type="ECO:0000256" key="5">
    <source>
        <dbReference type="ARBA" id="ARBA00023136"/>
    </source>
</evidence>
<accession>A0AAE0G6B7</accession>
<dbReference type="AlphaFoldDB" id="A0AAE0G6B7"/>
<dbReference type="EMBL" id="LGRX02008973">
    <property type="protein sequence ID" value="KAK3272425.1"/>
    <property type="molecule type" value="Genomic_DNA"/>
</dbReference>
<feature type="transmembrane region" description="Helical" evidence="6">
    <location>
        <begin position="219"/>
        <end position="237"/>
    </location>
</feature>
<evidence type="ECO:0000313" key="8">
    <source>
        <dbReference type="EMBL" id="KAK3272425.1"/>
    </source>
</evidence>
<evidence type="ECO:0000256" key="2">
    <source>
        <dbReference type="ARBA" id="ARBA00022692"/>
    </source>
</evidence>
<gene>
    <name evidence="8" type="ORF">CYMTET_19279</name>
</gene>
<feature type="transmembrane region" description="Helical" evidence="6">
    <location>
        <begin position="249"/>
        <end position="275"/>
    </location>
</feature>
<comment type="subcellular location">
    <subcellularLocation>
        <location evidence="1">Membrane</location>
        <topology evidence="1">Multi-pass membrane protein</topology>
    </subcellularLocation>
</comment>
<dbReference type="PANTHER" id="PTHR22950:SF703">
    <property type="entry name" value="AMINO ACID TRANSPORTER TRANSMEMBRANE DOMAIN-CONTAINING PROTEIN"/>
    <property type="match status" value="1"/>
</dbReference>
<name>A0AAE0G6B7_9CHLO</name>